<comment type="subcellular location">
    <subcellularLocation>
        <location evidence="1">Cell membrane</location>
        <topology evidence="1">Multi-pass membrane protein</topology>
    </subcellularLocation>
</comment>
<evidence type="ECO:0000256" key="6">
    <source>
        <dbReference type="ARBA" id="ARBA00023136"/>
    </source>
</evidence>
<protein>
    <submittedName>
        <fullName evidence="9">Hemolysin III family protein</fullName>
    </submittedName>
</protein>
<dbReference type="GO" id="GO:0140911">
    <property type="term" value="F:pore-forming activity"/>
    <property type="evidence" value="ECO:0007669"/>
    <property type="project" value="InterPro"/>
</dbReference>
<evidence type="ECO:0000256" key="7">
    <source>
        <dbReference type="PIRSR" id="PIRSR604254-1"/>
    </source>
</evidence>
<feature type="transmembrane region" description="Helical" evidence="8">
    <location>
        <begin position="191"/>
        <end position="214"/>
    </location>
</feature>
<feature type="binding site" evidence="7">
    <location>
        <position position="192"/>
    </location>
    <ligand>
        <name>Zn(2+)</name>
        <dbReference type="ChEBI" id="CHEBI:29105"/>
    </ligand>
</feature>
<dbReference type="RefSeq" id="WP_272434638.1">
    <property type="nucleotide sequence ID" value="NZ_JAMQKB010000001.1"/>
</dbReference>
<feature type="transmembrane region" description="Helical" evidence="8">
    <location>
        <begin position="131"/>
        <end position="152"/>
    </location>
</feature>
<dbReference type="AlphaFoldDB" id="A0A9X4AKE2"/>
<evidence type="ECO:0000256" key="1">
    <source>
        <dbReference type="ARBA" id="ARBA00004651"/>
    </source>
</evidence>
<evidence type="ECO:0000256" key="2">
    <source>
        <dbReference type="ARBA" id="ARBA00008488"/>
    </source>
</evidence>
<feature type="transmembrane region" description="Helical" evidence="8">
    <location>
        <begin position="158"/>
        <end position="179"/>
    </location>
</feature>
<dbReference type="Pfam" id="PF03006">
    <property type="entry name" value="HlyIII"/>
    <property type="match status" value="1"/>
</dbReference>
<evidence type="ECO:0000256" key="8">
    <source>
        <dbReference type="SAM" id="Phobius"/>
    </source>
</evidence>
<evidence type="ECO:0000313" key="9">
    <source>
        <dbReference type="EMBL" id="MDC3422996.1"/>
    </source>
</evidence>
<reference evidence="9" key="1">
    <citation type="submission" date="2022-06" db="EMBL/GenBank/DDBJ databases">
        <title>Aquibacillus sp. a new bacterium isolated from soil saline samples.</title>
        <authorList>
            <person name="Galisteo C."/>
            <person name="De La Haba R."/>
            <person name="Sanchez-Porro C."/>
            <person name="Ventosa A."/>
        </authorList>
    </citation>
    <scope>NUCLEOTIDE SEQUENCE</scope>
    <source>
        <strain evidence="9">3ASR75-11</strain>
    </source>
</reference>
<dbReference type="PANTHER" id="PTHR20855:SF3">
    <property type="entry name" value="LD03007P"/>
    <property type="match status" value="1"/>
</dbReference>
<comment type="similarity">
    <text evidence="2">Belongs to the UPF0073 (Hly-III) family.</text>
</comment>
<evidence type="ECO:0000256" key="5">
    <source>
        <dbReference type="ARBA" id="ARBA00022989"/>
    </source>
</evidence>
<dbReference type="NCBIfam" id="TIGR01065">
    <property type="entry name" value="hlyIII"/>
    <property type="match status" value="1"/>
</dbReference>
<keyword evidence="7" id="KW-0862">Zinc</keyword>
<dbReference type="GO" id="GO:0046872">
    <property type="term" value="F:metal ion binding"/>
    <property type="evidence" value="ECO:0007669"/>
    <property type="project" value="UniProtKB-KW"/>
</dbReference>
<feature type="binding site" evidence="7">
    <location>
        <position position="196"/>
    </location>
    <ligand>
        <name>Zn(2+)</name>
        <dbReference type="ChEBI" id="CHEBI:29105"/>
    </ligand>
</feature>
<keyword evidence="4 8" id="KW-0812">Transmembrane</keyword>
<dbReference type="PANTHER" id="PTHR20855">
    <property type="entry name" value="ADIPOR/PROGESTIN RECEPTOR-RELATED"/>
    <property type="match status" value="1"/>
</dbReference>
<feature type="transmembrane region" description="Helical" evidence="8">
    <location>
        <begin position="105"/>
        <end position="124"/>
    </location>
</feature>
<organism evidence="9 10">
    <name type="scientific">Terrihalobacillus insolitus</name>
    <dbReference type="NCBI Taxonomy" id="2950438"/>
    <lineage>
        <taxon>Bacteria</taxon>
        <taxon>Bacillati</taxon>
        <taxon>Bacillota</taxon>
        <taxon>Bacilli</taxon>
        <taxon>Bacillales</taxon>
        <taxon>Bacillaceae</taxon>
        <taxon>Terrihalobacillus</taxon>
    </lineage>
</organism>
<proteinExistence type="inferred from homology"/>
<keyword evidence="6 8" id="KW-0472">Membrane</keyword>
<comment type="caution">
    <text evidence="9">The sequence shown here is derived from an EMBL/GenBank/DDBJ whole genome shotgun (WGS) entry which is preliminary data.</text>
</comment>
<feature type="transmembrane region" description="Helical" evidence="8">
    <location>
        <begin position="12"/>
        <end position="33"/>
    </location>
</feature>
<feature type="transmembrane region" description="Helical" evidence="8">
    <location>
        <begin position="81"/>
        <end position="99"/>
    </location>
</feature>
<feature type="binding site" evidence="7">
    <location>
        <position position="63"/>
    </location>
    <ligand>
        <name>Zn(2+)</name>
        <dbReference type="ChEBI" id="CHEBI:29105"/>
    </ligand>
</feature>
<dbReference type="InterPro" id="IPR004254">
    <property type="entry name" value="AdipoR/HlyIII-related"/>
</dbReference>
<dbReference type="InterPro" id="IPR005744">
    <property type="entry name" value="Hy-lIII"/>
</dbReference>
<evidence type="ECO:0000256" key="4">
    <source>
        <dbReference type="ARBA" id="ARBA00022692"/>
    </source>
</evidence>
<dbReference type="EMBL" id="JAMQKB010000001">
    <property type="protein sequence ID" value="MDC3422996.1"/>
    <property type="molecule type" value="Genomic_DNA"/>
</dbReference>
<keyword evidence="5 8" id="KW-1133">Transmembrane helix</keyword>
<evidence type="ECO:0000313" key="10">
    <source>
        <dbReference type="Proteomes" id="UP001145050"/>
    </source>
</evidence>
<dbReference type="GO" id="GO:0005886">
    <property type="term" value="C:plasma membrane"/>
    <property type="evidence" value="ECO:0007669"/>
    <property type="project" value="UniProtKB-SubCell"/>
</dbReference>
<dbReference type="Proteomes" id="UP001145050">
    <property type="component" value="Unassembled WGS sequence"/>
</dbReference>
<keyword evidence="10" id="KW-1185">Reference proteome</keyword>
<sequence length="215" mass="23811">MGTYIREPINGFTHLFGAVLSIFGLYALITKAIETTTSVLPIVAVSIFGISMILLYAASATYHLVVASDKTIAFLRKIDHSMIYVLIAGTYTPLTLITLGGKTGWILFIVIQSLALLGVAYKLIWFHSPRWLSTGLYISMGWIVVFFVAPLADSIRTTGILLLIGGGIIYTIGGIIYWLKPSFLSFKQMGFHEIFHLFILTGSLAHFLSIYFYVL</sequence>
<keyword evidence="3" id="KW-1003">Cell membrane</keyword>
<gene>
    <name evidence="9" type="ORF">NC797_00555</name>
</gene>
<keyword evidence="7" id="KW-0479">Metal-binding</keyword>
<evidence type="ECO:0000256" key="3">
    <source>
        <dbReference type="ARBA" id="ARBA00022475"/>
    </source>
</evidence>
<name>A0A9X4AKE2_9BACI</name>
<feature type="transmembrane region" description="Helical" evidence="8">
    <location>
        <begin position="39"/>
        <end position="60"/>
    </location>
</feature>
<accession>A0A9X4AKE2</accession>